<dbReference type="Proteomes" id="UP000095200">
    <property type="component" value="Unassembled WGS sequence"/>
</dbReference>
<evidence type="ECO:0000313" key="2">
    <source>
        <dbReference type="Proteomes" id="UP000095200"/>
    </source>
</evidence>
<evidence type="ECO:0000313" key="1">
    <source>
        <dbReference type="EMBL" id="GAU08840.1"/>
    </source>
</evidence>
<dbReference type="EMBL" id="BDFE01000015">
    <property type="protein sequence ID" value="GAU08840.1"/>
    <property type="molecule type" value="Genomic_DNA"/>
</dbReference>
<comment type="caution">
    <text evidence="1">The sequence shown here is derived from an EMBL/GenBank/DDBJ whole genome shotgun (WGS) entry which is preliminary data.</text>
</comment>
<dbReference type="GO" id="GO:0047661">
    <property type="term" value="F:amino-acid racemase activity"/>
    <property type="evidence" value="ECO:0007669"/>
    <property type="project" value="InterPro"/>
</dbReference>
<dbReference type="STRING" id="1592317.DPF_1557"/>
<dbReference type="Pfam" id="PF01177">
    <property type="entry name" value="Asp_Glu_race"/>
    <property type="match status" value="1"/>
</dbReference>
<dbReference type="InterPro" id="IPR015942">
    <property type="entry name" value="Asp/Glu/hydantoin_racemase"/>
</dbReference>
<sequence>MKIAVIAGTRFDTALGCSLLERSGILCHPIPMARTPEEQNLLQYTNTNGLQQTMEEAVNRLEHRGFQGVMVFCNSLASSINMDQLRQQTSLPIITPLDVYQNMPDQWQRILLMTANAHTLGTIEALLLARNAHMEITGFSSLDLIKRIEHQEARQVMADYPLNHLLALTRQQNLEAIVLGCTHLTKIFDHIRAITPLPVMDTGTIMAEMVKASLT</sequence>
<keyword evidence="2" id="KW-1185">Reference proteome</keyword>
<gene>
    <name evidence="1" type="ORF">DPF_1557</name>
</gene>
<dbReference type="Gene3D" id="3.40.50.1860">
    <property type="match status" value="2"/>
</dbReference>
<name>A0A194AHY8_9BACT</name>
<dbReference type="RefSeq" id="WP_069858655.1">
    <property type="nucleotide sequence ID" value="NZ_BDFE01000015.1"/>
</dbReference>
<dbReference type="AlphaFoldDB" id="A0A194AHY8"/>
<dbReference type="InterPro" id="IPR001920">
    <property type="entry name" value="Asp/Glu_race"/>
</dbReference>
<protein>
    <submittedName>
        <fullName evidence="1">Glutamate racemase</fullName>
    </submittedName>
</protein>
<organism evidence="1 2">
    <name type="scientific">Desulfoplanes formicivorans</name>
    <dbReference type="NCBI Taxonomy" id="1592317"/>
    <lineage>
        <taxon>Bacteria</taxon>
        <taxon>Pseudomonadati</taxon>
        <taxon>Thermodesulfobacteriota</taxon>
        <taxon>Desulfovibrionia</taxon>
        <taxon>Desulfovibrionales</taxon>
        <taxon>Desulfoplanaceae</taxon>
        <taxon>Desulfoplanes</taxon>
    </lineage>
</organism>
<accession>A0A194AHY8</accession>
<proteinExistence type="predicted"/>
<reference evidence="2" key="1">
    <citation type="submission" date="2016-06" db="EMBL/GenBank/DDBJ databases">
        <title>Draft genome sequence of Desulfoplanes formicivorans strain Pf12B.</title>
        <authorList>
            <person name="Watanabe M."/>
            <person name="Kojima H."/>
            <person name="Fukui M."/>
        </authorList>
    </citation>
    <scope>NUCLEOTIDE SEQUENCE [LARGE SCALE GENOMIC DNA]</scope>
    <source>
        <strain evidence="2">Pf12B</strain>
    </source>
</reference>
<dbReference type="SUPFAM" id="SSF53681">
    <property type="entry name" value="Aspartate/glutamate racemase"/>
    <property type="match status" value="1"/>
</dbReference>